<sequence>MVTTIARQARQPLGSGAGQGSAFIGNASG</sequence>
<organism evidence="2 3">
    <name type="scientific">Actinomadura citrea</name>
    <dbReference type="NCBI Taxonomy" id="46158"/>
    <lineage>
        <taxon>Bacteria</taxon>
        <taxon>Bacillati</taxon>
        <taxon>Actinomycetota</taxon>
        <taxon>Actinomycetes</taxon>
        <taxon>Streptosporangiales</taxon>
        <taxon>Thermomonosporaceae</taxon>
        <taxon>Actinomadura</taxon>
    </lineage>
</organism>
<keyword evidence="3" id="KW-1185">Reference proteome</keyword>
<proteinExistence type="predicted"/>
<dbReference type="EMBL" id="JACCBT010000001">
    <property type="protein sequence ID" value="NYE12885.1"/>
    <property type="molecule type" value="Genomic_DNA"/>
</dbReference>
<gene>
    <name evidence="2" type="ORF">BJ999_003181</name>
</gene>
<comment type="caution">
    <text evidence="2">The sequence shown here is derived from an EMBL/GenBank/DDBJ whole genome shotgun (WGS) entry which is preliminary data.</text>
</comment>
<feature type="region of interest" description="Disordered" evidence="1">
    <location>
        <begin position="1"/>
        <end position="29"/>
    </location>
</feature>
<dbReference type="AlphaFoldDB" id="A0A7Y9GAC3"/>
<dbReference type="Proteomes" id="UP000591272">
    <property type="component" value="Unassembled WGS sequence"/>
</dbReference>
<accession>A0A7Y9GAC3</accession>
<evidence type="ECO:0000313" key="2">
    <source>
        <dbReference type="EMBL" id="NYE12885.1"/>
    </source>
</evidence>
<reference evidence="2 3" key="1">
    <citation type="submission" date="2020-07" db="EMBL/GenBank/DDBJ databases">
        <title>Sequencing the genomes of 1000 actinobacteria strains.</title>
        <authorList>
            <person name="Klenk H.-P."/>
        </authorList>
    </citation>
    <scope>NUCLEOTIDE SEQUENCE [LARGE SCALE GENOMIC DNA]</scope>
    <source>
        <strain evidence="2 3">DSM 43461</strain>
    </source>
</reference>
<protein>
    <submittedName>
        <fullName evidence="2">Uncharacterized protein</fullName>
    </submittedName>
</protein>
<evidence type="ECO:0000313" key="3">
    <source>
        <dbReference type="Proteomes" id="UP000591272"/>
    </source>
</evidence>
<name>A0A7Y9GAC3_9ACTN</name>
<evidence type="ECO:0000256" key="1">
    <source>
        <dbReference type="SAM" id="MobiDB-lite"/>
    </source>
</evidence>